<dbReference type="Proteomes" id="UP001589783">
    <property type="component" value="Unassembled WGS sequence"/>
</dbReference>
<dbReference type="RefSeq" id="WP_382360274.1">
    <property type="nucleotide sequence ID" value="NZ_JBHLWV010000006.1"/>
</dbReference>
<evidence type="ECO:0000313" key="1">
    <source>
        <dbReference type="EMBL" id="MFC0313669.1"/>
    </source>
</evidence>
<organism evidence="1 2">
    <name type="scientific">Gordonia phosphorivorans</name>
    <dbReference type="NCBI Taxonomy" id="1056982"/>
    <lineage>
        <taxon>Bacteria</taxon>
        <taxon>Bacillati</taxon>
        <taxon>Actinomycetota</taxon>
        <taxon>Actinomycetes</taxon>
        <taxon>Mycobacteriales</taxon>
        <taxon>Gordoniaceae</taxon>
        <taxon>Gordonia</taxon>
    </lineage>
</organism>
<keyword evidence="2" id="KW-1185">Reference proteome</keyword>
<gene>
    <name evidence="1" type="ORF">ACFFJD_02220</name>
</gene>
<evidence type="ECO:0008006" key="3">
    <source>
        <dbReference type="Google" id="ProtNLM"/>
    </source>
</evidence>
<name>A0ABV6H464_9ACTN</name>
<accession>A0ABV6H464</accession>
<sequence length="78" mass="8883">MHKSVDYSTCTCGKRSYHCRRDASKAKRSHPQQKHLTVYRCAYTGQLHLGHTPEALRRGDISRDELAASQRNHHPVAA</sequence>
<comment type="caution">
    <text evidence="1">The sequence shown here is derived from an EMBL/GenBank/DDBJ whole genome shotgun (WGS) entry which is preliminary data.</text>
</comment>
<protein>
    <recommendedName>
        <fullName evidence="3">Transposase</fullName>
    </recommendedName>
</protein>
<reference evidence="1 2" key="1">
    <citation type="submission" date="2024-09" db="EMBL/GenBank/DDBJ databases">
        <authorList>
            <person name="Sun Q."/>
            <person name="Mori K."/>
        </authorList>
    </citation>
    <scope>NUCLEOTIDE SEQUENCE [LARGE SCALE GENOMIC DNA]</scope>
    <source>
        <strain evidence="1 2">CCM 7957</strain>
    </source>
</reference>
<proteinExistence type="predicted"/>
<evidence type="ECO:0000313" key="2">
    <source>
        <dbReference type="Proteomes" id="UP001589783"/>
    </source>
</evidence>
<dbReference type="EMBL" id="JBHLWV010000006">
    <property type="protein sequence ID" value="MFC0313669.1"/>
    <property type="molecule type" value="Genomic_DNA"/>
</dbReference>